<accession>A0A8X6KJF3</accession>
<name>A0A8X6KJF3_TRICU</name>
<protein>
    <submittedName>
        <fullName evidence="1">Uncharacterized protein</fullName>
    </submittedName>
</protein>
<dbReference type="AlphaFoldDB" id="A0A8X6KJF3"/>
<reference evidence="1" key="1">
    <citation type="submission" date="2020-07" db="EMBL/GenBank/DDBJ databases">
        <title>Multicomponent nature underlies the extraordinary mechanical properties of spider dragline silk.</title>
        <authorList>
            <person name="Kono N."/>
            <person name="Nakamura H."/>
            <person name="Mori M."/>
            <person name="Yoshida Y."/>
            <person name="Ohtoshi R."/>
            <person name="Malay A.D."/>
            <person name="Moran D.A.P."/>
            <person name="Tomita M."/>
            <person name="Numata K."/>
            <person name="Arakawa K."/>
        </authorList>
    </citation>
    <scope>NUCLEOTIDE SEQUENCE</scope>
</reference>
<comment type="caution">
    <text evidence="1">The sequence shown here is derived from an EMBL/GenBank/DDBJ whole genome shotgun (WGS) entry which is preliminary data.</text>
</comment>
<evidence type="ECO:0000313" key="1">
    <source>
        <dbReference type="EMBL" id="GFQ73728.1"/>
    </source>
</evidence>
<dbReference type="EMBL" id="BMAO01021339">
    <property type="protein sequence ID" value="GFQ73728.1"/>
    <property type="molecule type" value="Genomic_DNA"/>
</dbReference>
<sequence>MTSSMYIPGTELFLIIPLPERSRTFIEHDYFLLKAFGLVHISAPNLSRSDLIIEKSSFFRSILIIFQEKKPLFSFILGQKPLSHNPVYTIIDPHPAGGTCLESTDGEGMKRVFRWLQRVHR</sequence>
<keyword evidence="2" id="KW-1185">Reference proteome</keyword>
<dbReference type="Proteomes" id="UP000887116">
    <property type="component" value="Unassembled WGS sequence"/>
</dbReference>
<gene>
    <name evidence="1" type="ORF">TNCT_359891</name>
</gene>
<organism evidence="1 2">
    <name type="scientific">Trichonephila clavata</name>
    <name type="common">Joro spider</name>
    <name type="synonym">Nephila clavata</name>
    <dbReference type="NCBI Taxonomy" id="2740835"/>
    <lineage>
        <taxon>Eukaryota</taxon>
        <taxon>Metazoa</taxon>
        <taxon>Ecdysozoa</taxon>
        <taxon>Arthropoda</taxon>
        <taxon>Chelicerata</taxon>
        <taxon>Arachnida</taxon>
        <taxon>Araneae</taxon>
        <taxon>Araneomorphae</taxon>
        <taxon>Entelegynae</taxon>
        <taxon>Araneoidea</taxon>
        <taxon>Nephilidae</taxon>
        <taxon>Trichonephila</taxon>
    </lineage>
</organism>
<evidence type="ECO:0000313" key="2">
    <source>
        <dbReference type="Proteomes" id="UP000887116"/>
    </source>
</evidence>
<proteinExistence type="predicted"/>